<feature type="active site" description="Charge relay system" evidence="9">
    <location>
        <position position="187"/>
    </location>
</feature>
<dbReference type="InterPro" id="IPR029062">
    <property type="entry name" value="Class_I_gatase-like"/>
</dbReference>
<dbReference type="GO" id="GO:0004180">
    <property type="term" value="F:carboxypeptidase activity"/>
    <property type="evidence" value="ECO:0007669"/>
    <property type="project" value="UniProtKB-KW"/>
</dbReference>
<evidence type="ECO:0000256" key="10">
    <source>
        <dbReference type="SAM" id="MobiDB-lite"/>
    </source>
</evidence>
<evidence type="ECO:0000256" key="3">
    <source>
        <dbReference type="ARBA" id="ARBA00006534"/>
    </source>
</evidence>
<dbReference type="NCBIfam" id="TIGR02069">
    <property type="entry name" value="cyanophycinase"/>
    <property type="match status" value="1"/>
</dbReference>
<evidence type="ECO:0000256" key="9">
    <source>
        <dbReference type="PIRSR" id="PIRSR032067-1"/>
    </source>
</evidence>
<dbReference type="SUPFAM" id="SSF52317">
    <property type="entry name" value="Class I glutamine amidotransferase-like"/>
    <property type="match status" value="1"/>
</dbReference>
<feature type="region of interest" description="Disordered" evidence="10">
    <location>
        <begin position="1"/>
        <end position="29"/>
    </location>
</feature>
<comment type="similarity">
    <text evidence="3">Belongs to the peptidase S51 family.</text>
</comment>
<evidence type="ECO:0000313" key="11">
    <source>
        <dbReference type="EMBL" id="KAA6439795.1"/>
    </source>
</evidence>
<dbReference type="GO" id="GO:0006508">
    <property type="term" value="P:proteolysis"/>
    <property type="evidence" value="ECO:0007669"/>
    <property type="project" value="UniProtKB-KW"/>
</dbReference>
<dbReference type="Gene3D" id="3.40.50.880">
    <property type="match status" value="1"/>
</dbReference>
<reference evidence="11 12" key="1">
    <citation type="submission" date="2019-05" db="EMBL/GenBank/DDBJ databases">
        <authorList>
            <person name="Qu J.-H."/>
        </authorList>
    </citation>
    <scope>NUCLEOTIDE SEQUENCE [LARGE SCALE GENOMIC DNA]</scope>
    <source>
        <strain evidence="11 12">NS28</strain>
    </source>
</reference>
<evidence type="ECO:0000256" key="8">
    <source>
        <dbReference type="ARBA" id="ARBA00022825"/>
    </source>
</evidence>
<dbReference type="PANTHER" id="PTHR36175:SF1">
    <property type="entry name" value="CYANOPHYCINASE"/>
    <property type="match status" value="1"/>
</dbReference>
<keyword evidence="12" id="KW-1185">Reference proteome</keyword>
<name>A0A5M8QU40_9BACT</name>
<keyword evidence="7 11" id="KW-0378">Hydrolase</keyword>
<organism evidence="11 12">
    <name type="scientific">Dyadobacter flavalbus</name>
    <dbReference type="NCBI Taxonomy" id="2579942"/>
    <lineage>
        <taxon>Bacteria</taxon>
        <taxon>Pseudomonadati</taxon>
        <taxon>Bacteroidota</taxon>
        <taxon>Cytophagia</taxon>
        <taxon>Cytophagales</taxon>
        <taxon>Spirosomataceae</taxon>
        <taxon>Dyadobacter</taxon>
    </lineage>
</organism>
<evidence type="ECO:0000313" key="12">
    <source>
        <dbReference type="Proteomes" id="UP000323994"/>
    </source>
</evidence>
<feature type="active site" description="Charge relay system" evidence="9">
    <location>
        <position position="214"/>
    </location>
</feature>
<dbReference type="Pfam" id="PF03575">
    <property type="entry name" value="Peptidase_S51"/>
    <property type="match status" value="1"/>
</dbReference>
<comment type="catalytic activity">
    <reaction evidence="1">
        <text>[L-4-(L-arginin-2-N-yl)aspartate](n) + H2O = [L-4-(L-arginin-2-N-yl)aspartate](n-1) + L-4-(L-arginin-2-N-yl)aspartate</text>
        <dbReference type="Rhea" id="RHEA:12845"/>
        <dbReference type="Rhea" id="RHEA-COMP:13728"/>
        <dbReference type="Rhea" id="RHEA-COMP:13734"/>
        <dbReference type="ChEBI" id="CHEBI:15377"/>
        <dbReference type="ChEBI" id="CHEBI:137986"/>
        <dbReference type="ChEBI" id="CHEBI:137991"/>
        <dbReference type="EC" id="3.4.15.6"/>
    </reaction>
</comment>
<evidence type="ECO:0000256" key="4">
    <source>
        <dbReference type="ARBA" id="ARBA00013115"/>
    </source>
</evidence>
<keyword evidence="11" id="KW-0121">Carboxypeptidase</keyword>
<dbReference type="AlphaFoldDB" id="A0A5M8QU40"/>
<evidence type="ECO:0000256" key="5">
    <source>
        <dbReference type="ARBA" id="ARBA00015719"/>
    </source>
</evidence>
<dbReference type="GO" id="GO:0008236">
    <property type="term" value="F:serine-type peptidase activity"/>
    <property type="evidence" value="ECO:0007669"/>
    <property type="project" value="UniProtKB-KW"/>
</dbReference>
<feature type="compositionally biased region" description="Basic and acidic residues" evidence="10">
    <location>
        <begin position="14"/>
        <end position="29"/>
    </location>
</feature>
<dbReference type="RefSeq" id="WP_139012031.1">
    <property type="nucleotide sequence ID" value="NZ_VBSN01000031.1"/>
</dbReference>
<dbReference type="InterPro" id="IPR011811">
    <property type="entry name" value="Peptidase_S51_cyanophycinase"/>
</dbReference>
<dbReference type="GO" id="GO:0008241">
    <property type="term" value="F:peptidyl-dipeptidase activity"/>
    <property type="evidence" value="ECO:0007669"/>
    <property type="project" value="UniProtKB-EC"/>
</dbReference>
<feature type="active site" description="Charge relay system" evidence="9">
    <location>
        <position position="145"/>
    </location>
</feature>
<dbReference type="Proteomes" id="UP000323994">
    <property type="component" value="Unassembled WGS sequence"/>
</dbReference>
<evidence type="ECO:0000256" key="2">
    <source>
        <dbReference type="ARBA" id="ARBA00002039"/>
    </source>
</evidence>
<protein>
    <recommendedName>
        <fullName evidence="5">Cyanophycinase</fullName>
        <ecNumber evidence="4">3.4.15.6</ecNumber>
    </recommendedName>
</protein>
<comment type="function">
    <text evidence="2">Exopeptidase that catalyzes the hydrolytic cleavage of multi-L-arginyl-poly-L-aspartic acid (cyanophycin; a water-insoluble reserve polymer) into aspartate-arginine dipeptides.</text>
</comment>
<proteinExistence type="inferred from homology"/>
<dbReference type="EMBL" id="VBSN01000031">
    <property type="protein sequence ID" value="KAA6439795.1"/>
    <property type="molecule type" value="Genomic_DNA"/>
</dbReference>
<dbReference type="PIRSF" id="PIRSF032067">
    <property type="entry name" value="Cyanophycinase"/>
    <property type="match status" value="1"/>
</dbReference>
<accession>A0A5M8QU40</accession>
<dbReference type="PANTHER" id="PTHR36175">
    <property type="entry name" value="CYANOPHYCINASE"/>
    <property type="match status" value="1"/>
</dbReference>
<keyword evidence="6" id="KW-0645">Protease</keyword>
<keyword evidence="8" id="KW-0720">Serine protease</keyword>
<evidence type="ECO:0000256" key="7">
    <source>
        <dbReference type="ARBA" id="ARBA00022801"/>
    </source>
</evidence>
<gene>
    <name evidence="11" type="ORF">FEM33_10560</name>
</gene>
<comment type="caution">
    <text evidence="11">The sequence shown here is derived from an EMBL/GenBank/DDBJ whole genome shotgun (WGS) entry which is preliminary data.</text>
</comment>
<evidence type="ECO:0000256" key="6">
    <source>
        <dbReference type="ARBA" id="ARBA00022670"/>
    </source>
</evidence>
<dbReference type="OrthoDB" id="9799980at2"/>
<dbReference type="EC" id="3.4.15.6" evidence="4"/>
<dbReference type="InterPro" id="IPR005320">
    <property type="entry name" value="Peptidase_S51"/>
</dbReference>
<dbReference type="CDD" id="cd03145">
    <property type="entry name" value="GAT1_cyanophycinase"/>
    <property type="match status" value="1"/>
</dbReference>
<evidence type="ECO:0000256" key="1">
    <source>
        <dbReference type="ARBA" id="ARBA00001092"/>
    </source>
</evidence>
<sequence>MIVPKGKLIPIGGKEARSTPDRNDSESSRQIEFNSNGVLQQVLMEMKGPDSRIVVITTASQIPDEMGEMYIRAFNELGCSQVHVLHLDGRNVNSQKSLETLAAADGVFFTGGDQTRLTDKICDSKFMDLLRERYVNEDFVIAGTSAGAMAMSATTIKEGSDEESLLKGIVELERGFSLLPDTIIDTHFMSRGRFSRLSEALLANPGFIALGICEDTGLVIEQGGIMRTIGSGVVLLLEADKIKETNFKKAKKLQPVYVEGMHMHILAKGAGYSLKDRKFLLIEDK</sequence>